<dbReference type="EMBL" id="JAVREI010000001">
    <property type="protein sequence ID" value="MDT0275023.1"/>
    <property type="molecule type" value="Genomic_DNA"/>
</dbReference>
<dbReference type="RefSeq" id="WP_311343836.1">
    <property type="nucleotide sequence ID" value="NZ_JAVREI010000001.1"/>
</dbReference>
<dbReference type="SUPFAM" id="SSF53756">
    <property type="entry name" value="UDP-Glycosyltransferase/glycogen phosphorylase"/>
    <property type="match status" value="1"/>
</dbReference>
<name>A0ABU2K4A6_9ACTN</name>
<gene>
    <name evidence="1" type="ORF">RM425_03850</name>
</gene>
<proteinExistence type="predicted"/>
<sequence length="410" mass="44211">MPSPVPALRARIRSSGGRLVRRLGLLPGGEPDGLGEDEALGSTVLEQRVVAFFPEPRVNGYQLEQWLRPLTALDERHGVAVVTQDSRTAAWLRGRTSLRVLCVGRTATLDGLVRRSSIGLALYVSHHPRNFSMLRYPSLAHVYVGHGESDKAVSASNQLKAYDRVFVAGPAAEERVLAQLMWFDRDRMVLIGRPQAAGTGARPGSDRPTVLYAPTWEGAQASMAYSSVLTHGVPLVRSLLAEGLRVVYRPHPRTGANRAEVRAADAALRAVFAEDTVRRGESVVDTAAPLEAAFADADVLLTDISSVAVEWLPTGRPLVVTVPADPGAVVAGSPLLEAVPRLVAAEAARAGELVRRCLTDDRERERRAELVEHYLGGADPDAALARFLDACDDVVRERDAEQARLAQAAS</sequence>
<keyword evidence="2" id="KW-1185">Reference proteome</keyword>
<dbReference type="Pfam" id="PF04464">
    <property type="entry name" value="Glyphos_transf"/>
    <property type="match status" value="1"/>
</dbReference>
<protein>
    <submittedName>
        <fullName evidence="1">CDP-glycerol glycerophosphotransferase family protein</fullName>
    </submittedName>
</protein>
<dbReference type="InterPro" id="IPR043148">
    <property type="entry name" value="TagF_C"/>
</dbReference>
<dbReference type="Gene3D" id="3.40.50.12580">
    <property type="match status" value="1"/>
</dbReference>
<evidence type="ECO:0000313" key="2">
    <source>
        <dbReference type="Proteomes" id="UP001183222"/>
    </source>
</evidence>
<reference evidence="2" key="1">
    <citation type="submission" date="2023-07" db="EMBL/GenBank/DDBJ databases">
        <title>30 novel species of actinomycetes from the DSMZ collection.</title>
        <authorList>
            <person name="Nouioui I."/>
        </authorList>
    </citation>
    <scope>NUCLEOTIDE SEQUENCE [LARGE SCALE GENOMIC DNA]</scope>
    <source>
        <strain evidence="2">DSM 46792</strain>
    </source>
</reference>
<comment type="caution">
    <text evidence="1">The sequence shown here is derived from an EMBL/GenBank/DDBJ whole genome shotgun (WGS) entry which is preliminary data.</text>
</comment>
<dbReference type="InterPro" id="IPR007554">
    <property type="entry name" value="Glycerophosphate_synth"/>
</dbReference>
<accession>A0ABU2K4A6</accession>
<organism evidence="1 2">
    <name type="scientific">Blastococcus goldschmidtiae</name>
    <dbReference type="NCBI Taxonomy" id="3075546"/>
    <lineage>
        <taxon>Bacteria</taxon>
        <taxon>Bacillati</taxon>
        <taxon>Actinomycetota</taxon>
        <taxon>Actinomycetes</taxon>
        <taxon>Geodermatophilales</taxon>
        <taxon>Geodermatophilaceae</taxon>
        <taxon>Blastococcus</taxon>
    </lineage>
</organism>
<dbReference type="Proteomes" id="UP001183222">
    <property type="component" value="Unassembled WGS sequence"/>
</dbReference>
<evidence type="ECO:0000313" key="1">
    <source>
        <dbReference type="EMBL" id="MDT0275023.1"/>
    </source>
</evidence>